<keyword evidence="4" id="KW-0732">Signal</keyword>
<feature type="signal peptide" evidence="4">
    <location>
        <begin position="1"/>
        <end position="25"/>
    </location>
</feature>
<evidence type="ECO:0000256" key="2">
    <source>
        <dbReference type="ARBA" id="ARBA00022741"/>
    </source>
</evidence>
<evidence type="ECO:0000256" key="4">
    <source>
        <dbReference type="SAM" id="SignalP"/>
    </source>
</evidence>
<evidence type="ECO:0000313" key="6">
    <source>
        <dbReference type="EMBL" id="KAB1224947.1"/>
    </source>
</evidence>
<protein>
    <submittedName>
        <fullName evidence="6">Putative disease resistance RPP13-like protein 1</fullName>
    </submittedName>
</protein>
<keyword evidence="1" id="KW-0677">Repeat</keyword>
<dbReference type="Proteomes" id="UP000516437">
    <property type="component" value="Chromosome 1"/>
</dbReference>
<dbReference type="Pfam" id="PF18052">
    <property type="entry name" value="Rx_N"/>
    <property type="match status" value="1"/>
</dbReference>
<evidence type="ECO:0000256" key="3">
    <source>
        <dbReference type="ARBA" id="ARBA00022821"/>
    </source>
</evidence>
<keyword evidence="3" id="KW-0611">Plant defense</keyword>
<dbReference type="GO" id="GO:0000166">
    <property type="term" value="F:nucleotide binding"/>
    <property type="evidence" value="ECO:0007669"/>
    <property type="project" value="UniProtKB-KW"/>
</dbReference>
<comment type="caution">
    <text evidence="6">The sequence shown here is derived from an EMBL/GenBank/DDBJ whole genome shotgun (WGS) entry which is preliminary data.</text>
</comment>
<accession>A0A6A1WM69</accession>
<evidence type="ECO:0000313" key="7">
    <source>
        <dbReference type="Proteomes" id="UP000516437"/>
    </source>
</evidence>
<feature type="domain" description="Disease resistance N-terminal" evidence="5">
    <location>
        <begin position="10"/>
        <end position="103"/>
    </location>
</feature>
<feature type="chain" id="PRO_5025340976" evidence="4">
    <location>
        <begin position="26"/>
        <end position="138"/>
    </location>
</feature>
<reference evidence="6 7" key="1">
    <citation type="journal article" date="2019" name="Plant Biotechnol. J.">
        <title>The red bayberry genome and genetic basis of sex determination.</title>
        <authorList>
            <person name="Jia H.M."/>
            <person name="Jia H.J."/>
            <person name="Cai Q.L."/>
            <person name="Wang Y."/>
            <person name="Zhao H.B."/>
            <person name="Yang W.F."/>
            <person name="Wang G.Y."/>
            <person name="Li Y.H."/>
            <person name="Zhan D.L."/>
            <person name="Shen Y.T."/>
            <person name="Niu Q.F."/>
            <person name="Chang L."/>
            <person name="Qiu J."/>
            <person name="Zhao L."/>
            <person name="Xie H.B."/>
            <person name="Fu W.Y."/>
            <person name="Jin J."/>
            <person name="Li X.W."/>
            <person name="Jiao Y."/>
            <person name="Zhou C.C."/>
            <person name="Tu T."/>
            <person name="Chai C.Y."/>
            <person name="Gao J.L."/>
            <person name="Fan L.J."/>
            <person name="van de Weg E."/>
            <person name="Wang J.Y."/>
            <person name="Gao Z.S."/>
        </authorList>
    </citation>
    <scope>NUCLEOTIDE SEQUENCE [LARGE SCALE GENOMIC DNA]</scope>
    <source>
        <tissue evidence="6">Leaves</tissue>
    </source>
</reference>
<dbReference type="AlphaFoldDB" id="A0A6A1WM69"/>
<proteinExistence type="predicted"/>
<dbReference type="EMBL" id="RXIC02000019">
    <property type="protein sequence ID" value="KAB1224947.1"/>
    <property type="molecule type" value="Genomic_DNA"/>
</dbReference>
<dbReference type="OrthoDB" id="1743675at2759"/>
<gene>
    <name evidence="6" type="ORF">CJ030_MR1G013997</name>
</gene>
<evidence type="ECO:0000256" key="1">
    <source>
        <dbReference type="ARBA" id="ARBA00022737"/>
    </source>
</evidence>
<dbReference type="Gene3D" id="1.20.5.4130">
    <property type="match status" value="1"/>
</dbReference>
<keyword evidence="2" id="KW-0547">Nucleotide-binding</keyword>
<dbReference type="InterPro" id="IPR041118">
    <property type="entry name" value="Rx_N"/>
</dbReference>
<dbReference type="GO" id="GO:0006952">
    <property type="term" value="P:defense response"/>
    <property type="evidence" value="ECO:0007669"/>
    <property type="project" value="UniProtKB-KW"/>
</dbReference>
<evidence type="ECO:0000259" key="5">
    <source>
        <dbReference type="Pfam" id="PF18052"/>
    </source>
</evidence>
<organism evidence="6 7">
    <name type="scientific">Morella rubra</name>
    <name type="common">Chinese bayberry</name>
    <dbReference type="NCBI Taxonomy" id="262757"/>
    <lineage>
        <taxon>Eukaryota</taxon>
        <taxon>Viridiplantae</taxon>
        <taxon>Streptophyta</taxon>
        <taxon>Embryophyta</taxon>
        <taxon>Tracheophyta</taxon>
        <taxon>Spermatophyta</taxon>
        <taxon>Magnoliopsida</taxon>
        <taxon>eudicotyledons</taxon>
        <taxon>Gunneridae</taxon>
        <taxon>Pentapetalae</taxon>
        <taxon>rosids</taxon>
        <taxon>fabids</taxon>
        <taxon>Fagales</taxon>
        <taxon>Myricaceae</taxon>
        <taxon>Morella</taxon>
    </lineage>
</organism>
<name>A0A6A1WM69_9ROSI</name>
<keyword evidence="7" id="KW-1185">Reference proteome</keyword>
<sequence length="138" mass="15694">MASALVGGAFLSAFLQVLFDRMASGEVMDYIRGKKLNERLLKKLKITLLSVNAVIDDAEEKQFRSPLVKEWLHELKDAVYDAEDLWDEIATEALQCKLEAKSGRTANQHMFCKCLSNLNSNSISLLWNKFLRLAVTYH</sequence>